<keyword evidence="1 4" id="KW-0812">Transmembrane</keyword>
<dbReference type="PANTHER" id="PTHR11360">
    <property type="entry name" value="MONOCARBOXYLATE TRANSPORTER"/>
    <property type="match status" value="1"/>
</dbReference>
<feature type="transmembrane region" description="Helical" evidence="4">
    <location>
        <begin position="250"/>
        <end position="271"/>
    </location>
</feature>
<reference evidence="6 7" key="1">
    <citation type="submission" date="2019-12" db="EMBL/GenBank/DDBJ databases">
        <title>Whole-genome sequencing of Allorhizobium vitis.</title>
        <authorList>
            <person name="Gan H.M."/>
            <person name="Szegedi E."/>
            <person name="Burr T."/>
            <person name="Savka M.A."/>
        </authorList>
    </citation>
    <scope>NUCLEOTIDE SEQUENCE [LARGE SCALE GENOMIC DNA]</scope>
    <source>
        <strain evidence="6 7">CG516</strain>
    </source>
</reference>
<evidence type="ECO:0000313" key="6">
    <source>
        <dbReference type="EMBL" id="MUZ74987.1"/>
    </source>
</evidence>
<feature type="transmembrane region" description="Helical" evidence="4">
    <location>
        <begin position="12"/>
        <end position="34"/>
    </location>
</feature>
<evidence type="ECO:0000256" key="2">
    <source>
        <dbReference type="ARBA" id="ARBA00022989"/>
    </source>
</evidence>
<evidence type="ECO:0000313" key="7">
    <source>
        <dbReference type="Proteomes" id="UP000477951"/>
    </source>
</evidence>
<feature type="transmembrane region" description="Helical" evidence="4">
    <location>
        <begin position="46"/>
        <end position="67"/>
    </location>
</feature>
<dbReference type="AlphaFoldDB" id="A0A6L6VLD9"/>
<dbReference type="InterPro" id="IPR050327">
    <property type="entry name" value="Proton-linked_MCT"/>
</dbReference>
<organism evidence="6 7">
    <name type="scientific">Agrobacterium vitis</name>
    <name type="common">Rhizobium vitis</name>
    <dbReference type="NCBI Taxonomy" id="373"/>
    <lineage>
        <taxon>Bacteria</taxon>
        <taxon>Pseudomonadati</taxon>
        <taxon>Pseudomonadota</taxon>
        <taxon>Alphaproteobacteria</taxon>
        <taxon>Hyphomicrobiales</taxon>
        <taxon>Rhizobiaceae</taxon>
        <taxon>Rhizobium/Agrobacterium group</taxon>
        <taxon>Agrobacterium</taxon>
    </lineage>
</organism>
<feature type="domain" description="Major facilitator superfamily (MFS) profile" evidence="5">
    <location>
        <begin position="13"/>
        <end position="393"/>
    </location>
</feature>
<feature type="transmembrane region" description="Helical" evidence="4">
    <location>
        <begin position="165"/>
        <end position="186"/>
    </location>
</feature>
<evidence type="ECO:0000256" key="4">
    <source>
        <dbReference type="SAM" id="Phobius"/>
    </source>
</evidence>
<dbReference type="Proteomes" id="UP000477951">
    <property type="component" value="Unassembled WGS sequence"/>
</dbReference>
<feature type="transmembrane region" description="Helical" evidence="4">
    <location>
        <begin position="370"/>
        <end position="389"/>
    </location>
</feature>
<feature type="transmembrane region" description="Helical" evidence="4">
    <location>
        <begin position="216"/>
        <end position="238"/>
    </location>
</feature>
<comment type="caution">
    <text evidence="6">The sequence shown here is derived from an EMBL/GenBank/DDBJ whole genome shotgun (WGS) entry which is preliminary data.</text>
</comment>
<protein>
    <submittedName>
        <fullName evidence="6">MFS transporter</fullName>
    </submittedName>
</protein>
<name>A0A6L6VLD9_AGRVI</name>
<feature type="transmembrane region" description="Helical" evidence="4">
    <location>
        <begin position="79"/>
        <end position="96"/>
    </location>
</feature>
<dbReference type="PANTHER" id="PTHR11360:SF290">
    <property type="entry name" value="MONOCARBOXYLATE MFS PERMEASE"/>
    <property type="match status" value="1"/>
</dbReference>
<dbReference type="InterPro" id="IPR036259">
    <property type="entry name" value="MFS_trans_sf"/>
</dbReference>
<evidence type="ECO:0000256" key="3">
    <source>
        <dbReference type="ARBA" id="ARBA00023136"/>
    </source>
</evidence>
<feature type="transmembrane region" description="Helical" evidence="4">
    <location>
        <begin position="310"/>
        <end position="332"/>
    </location>
</feature>
<feature type="transmembrane region" description="Helical" evidence="4">
    <location>
        <begin position="344"/>
        <end position="364"/>
    </location>
</feature>
<keyword evidence="3 4" id="KW-0472">Membrane</keyword>
<gene>
    <name evidence="6" type="ORF">GOZ90_20060</name>
</gene>
<dbReference type="Pfam" id="PF07690">
    <property type="entry name" value="MFS_1"/>
    <property type="match status" value="1"/>
</dbReference>
<dbReference type="PROSITE" id="PS50850">
    <property type="entry name" value="MFS"/>
    <property type="match status" value="1"/>
</dbReference>
<proteinExistence type="predicted"/>
<dbReference type="RefSeq" id="WP_156615841.1">
    <property type="nucleotide sequence ID" value="NZ_WPHR01000022.1"/>
</dbReference>
<keyword evidence="2 4" id="KW-1133">Transmembrane helix</keyword>
<feature type="transmembrane region" description="Helical" evidence="4">
    <location>
        <begin position="283"/>
        <end position="304"/>
    </location>
</feature>
<dbReference type="Gene3D" id="1.20.1250.20">
    <property type="entry name" value="MFS general substrate transporter like domains"/>
    <property type="match status" value="1"/>
</dbReference>
<feature type="transmembrane region" description="Helical" evidence="4">
    <location>
        <begin position="138"/>
        <end position="159"/>
    </location>
</feature>
<dbReference type="InterPro" id="IPR011701">
    <property type="entry name" value="MFS"/>
</dbReference>
<dbReference type="InterPro" id="IPR020846">
    <property type="entry name" value="MFS_dom"/>
</dbReference>
<feature type="transmembrane region" description="Helical" evidence="4">
    <location>
        <begin position="102"/>
        <end position="126"/>
    </location>
</feature>
<dbReference type="SUPFAM" id="SSF103473">
    <property type="entry name" value="MFS general substrate transporter"/>
    <property type="match status" value="1"/>
</dbReference>
<evidence type="ECO:0000256" key="1">
    <source>
        <dbReference type="ARBA" id="ARBA00022692"/>
    </source>
</evidence>
<evidence type="ECO:0000259" key="5">
    <source>
        <dbReference type="PROSITE" id="PS50850"/>
    </source>
</evidence>
<dbReference type="EMBL" id="WPHR01000022">
    <property type="protein sequence ID" value="MUZ74987.1"/>
    <property type="molecule type" value="Genomic_DNA"/>
</dbReference>
<dbReference type="GO" id="GO:0022857">
    <property type="term" value="F:transmembrane transporter activity"/>
    <property type="evidence" value="ECO:0007669"/>
    <property type="project" value="InterPro"/>
</dbReference>
<sequence length="404" mass="41974">MRFLGPDRKIISVLFVLAVTQVIGWGTVSLPAIIGQQVAAGLGMSIEAAFAGSSVLYVVMGLWAPVLAKGFMRFGARRVMMAGAVLAAAGFVMLSVSTGPVLYFGAWVILGTAGSATLTTAAYIMLNEIAGRQAKSAIGALMLVTGLSSSIFWPTTAFLSAAVGWRGTCLVYAAMMVLVCLPFYVFGLPRRAYRGEATSPSAPATGPTPIARKGTFALIVTAIALNAFVTLGFSAVLIELLQAEGLPKSQAIAFGSMLGVIQVCARGLDFVGGGRWDGITTGLVAGICLPVAMLLLIVGDGIYWTVPGFILIYGLGSGALAVSRATIPLLFYDKAEFAKATSRIALPLNLISAASPPIFISLLTQFGSHVLLGLASLCSCGALLNLFLLSRRRPSVEAIVLQNA</sequence>
<accession>A0A6L6VLD9</accession>